<dbReference type="InterPro" id="IPR045136">
    <property type="entry name" value="Iah1-like"/>
</dbReference>
<dbReference type="Proteomes" id="UP000244248">
    <property type="component" value="Unassembled WGS sequence"/>
</dbReference>
<dbReference type="InterPro" id="IPR013830">
    <property type="entry name" value="SGNH_hydro"/>
</dbReference>
<dbReference type="Pfam" id="PF13472">
    <property type="entry name" value="Lipase_GDSL_2"/>
    <property type="match status" value="1"/>
</dbReference>
<name>A0A2T5MH52_9GAMM</name>
<dbReference type="Gene3D" id="3.40.50.1110">
    <property type="entry name" value="SGNH hydrolase"/>
    <property type="match status" value="1"/>
</dbReference>
<dbReference type="SUPFAM" id="SSF52266">
    <property type="entry name" value="SGNH hydrolase"/>
    <property type="match status" value="1"/>
</dbReference>
<gene>
    <name evidence="2" type="ORF">CJD38_04265</name>
</gene>
<keyword evidence="3" id="KW-1185">Reference proteome</keyword>
<organism evidence="2 3">
    <name type="scientific">Stenotrophobium rhamnosiphilum</name>
    <dbReference type="NCBI Taxonomy" id="2029166"/>
    <lineage>
        <taxon>Bacteria</taxon>
        <taxon>Pseudomonadati</taxon>
        <taxon>Pseudomonadota</taxon>
        <taxon>Gammaproteobacteria</taxon>
        <taxon>Nevskiales</taxon>
        <taxon>Nevskiaceae</taxon>
        <taxon>Stenotrophobium</taxon>
    </lineage>
</organism>
<dbReference type="GO" id="GO:0016788">
    <property type="term" value="F:hydrolase activity, acting on ester bonds"/>
    <property type="evidence" value="ECO:0007669"/>
    <property type="project" value="UniProtKB-ARBA"/>
</dbReference>
<evidence type="ECO:0000313" key="2">
    <source>
        <dbReference type="EMBL" id="PTU31906.1"/>
    </source>
</evidence>
<reference evidence="2 3" key="1">
    <citation type="submission" date="2018-04" db="EMBL/GenBank/DDBJ databases">
        <title>Novel species isolated from glacier.</title>
        <authorList>
            <person name="Liu Q."/>
            <person name="Xin Y.-H."/>
        </authorList>
    </citation>
    <scope>NUCLEOTIDE SEQUENCE [LARGE SCALE GENOMIC DNA]</scope>
    <source>
        <strain evidence="2 3">GT1R17</strain>
    </source>
</reference>
<accession>A0A2T5MH52</accession>
<dbReference type="EMBL" id="QANS01000002">
    <property type="protein sequence ID" value="PTU31906.1"/>
    <property type="molecule type" value="Genomic_DNA"/>
</dbReference>
<proteinExistence type="predicted"/>
<evidence type="ECO:0000259" key="1">
    <source>
        <dbReference type="Pfam" id="PF13472"/>
    </source>
</evidence>
<sequence length="232" mass="25653">MFVLLPIVSIVALLALFVAYSTFYGRPFTPAKPNTIKVACVGDSITFGNPFFPSKSYPQQLEGLLGNAYSVRNFGAIGFTAQKAGDLPYWNHRYFKLSSEFAPDIVVIMLGTNDTKPQNWSNISRFDQDLRALIQHYQTLPSKPKVILLTPPSTFLVHDRTELPSGMNAKVVTEITERVKQIGASLNLSVVDIHNVTASHPEFFELDGVHPDGEGAHLIAKAVQDEISARHQ</sequence>
<dbReference type="PANTHER" id="PTHR14209:SF19">
    <property type="entry name" value="ISOAMYL ACETATE-HYDROLYZING ESTERASE 1 HOMOLOG"/>
    <property type="match status" value="1"/>
</dbReference>
<dbReference type="AlphaFoldDB" id="A0A2T5MH52"/>
<feature type="domain" description="SGNH hydrolase-type esterase" evidence="1">
    <location>
        <begin position="40"/>
        <end position="216"/>
    </location>
</feature>
<dbReference type="PANTHER" id="PTHR14209">
    <property type="entry name" value="ISOAMYL ACETATE-HYDROLYZING ESTERASE 1"/>
    <property type="match status" value="1"/>
</dbReference>
<comment type="caution">
    <text evidence="2">The sequence shown here is derived from an EMBL/GenBank/DDBJ whole genome shotgun (WGS) entry which is preliminary data.</text>
</comment>
<evidence type="ECO:0000313" key="3">
    <source>
        <dbReference type="Proteomes" id="UP000244248"/>
    </source>
</evidence>
<protein>
    <submittedName>
        <fullName evidence="2">Lipase</fullName>
    </submittedName>
</protein>
<dbReference type="InterPro" id="IPR036514">
    <property type="entry name" value="SGNH_hydro_sf"/>
</dbReference>